<sequence length="252" mass="28886">MSKSLFKSLPLNDSDLHPHRIDIWQIPLDIEPAWAQSLLNEQETARANRYYFPRHRRRFTTARAMMRLILAHYLNTSAKKLVFDYLKQGKPYLPQYPSLQFNLSHSRDTALLAVGQTNPLGIDIEYFSARPYYGMARHSFSTGENQSLAQLPQGLLPLAFFNVWAQKEAFIKVLGLGLSYPTRQFDVPILPQQPVIIDDALHSRRWQMVSFMPVAACCAALCCHPDVTDWYYRTLSALPEEPDHLPLVSGKP</sequence>
<dbReference type="InterPro" id="IPR008278">
    <property type="entry name" value="4-PPantetheinyl_Trfase_dom"/>
</dbReference>
<evidence type="ECO:0000313" key="6">
    <source>
        <dbReference type="Proteomes" id="UP000054608"/>
    </source>
</evidence>
<proteinExistence type="inferred from homology"/>
<organism evidence="5 6">
    <name type="scientific">Legionella rubrilucens</name>
    <dbReference type="NCBI Taxonomy" id="458"/>
    <lineage>
        <taxon>Bacteria</taxon>
        <taxon>Pseudomonadati</taxon>
        <taxon>Pseudomonadota</taxon>
        <taxon>Gammaproteobacteria</taxon>
        <taxon>Legionellales</taxon>
        <taxon>Legionellaceae</taxon>
        <taxon>Legionella</taxon>
    </lineage>
</organism>
<dbReference type="GO" id="GO:0008897">
    <property type="term" value="F:holo-[acyl-carrier-protein] synthase activity"/>
    <property type="evidence" value="ECO:0007669"/>
    <property type="project" value="InterPro"/>
</dbReference>
<dbReference type="EMBL" id="LNYT01000020">
    <property type="protein sequence ID" value="KTD47298.1"/>
    <property type="molecule type" value="Genomic_DNA"/>
</dbReference>
<comment type="caution">
    <text evidence="5">The sequence shown here is derived from an EMBL/GenBank/DDBJ whole genome shotgun (WGS) entry which is preliminary data.</text>
</comment>
<dbReference type="Pfam" id="PF01648">
    <property type="entry name" value="ACPS"/>
    <property type="match status" value="1"/>
</dbReference>
<dbReference type="Pfam" id="PF22624">
    <property type="entry name" value="AASDHPPT_N"/>
    <property type="match status" value="1"/>
</dbReference>
<dbReference type="PANTHER" id="PTHR12215:SF10">
    <property type="entry name" value="L-AMINOADIPATE-SEMIALDEHYDE DEHYDROGENASE-PHOSPHOPANTETHEINYL TRANSFERASE"/>
    <property type="match status" value="1"/>
</dbReference>
<dbReference type="GO" id="GO:0005829">
    <property type="term" value="C:cytosol"/>
    <property type="evidence" value="ECO:0007669"/>
    <property type="project" value="TreeGrafter"/>
</dbReference>
<keyword evidence="6" id="KW-1185">Reference proteome</keyword>
<comment type="similarity">
    <text evidence="1">Belongs to the P-Pant transferase superfamily. Gsp/Sfp/HetI/AcpT family.</text>
</comment>
<dbReference type="RefSeq" id="WP_065235751.1">
    <property type="nucleotide sequence ID" value="NZ_CAAAIN010000007.1"/>
</dbReference>
<dbReference type="PATRIC" id="fig|458.5.peg.2316"/>
<dbReference type="GO" id="GO:0019878">
    <property type="term" value="P:lysine biosynthetic process via aminoadipic acid"/>
    <property type="evidence" value="ECO:0007669"/>
    <property type="project" value="TreeGrafter"/>
</dbReference>
<evidence type="ECO:0000259" key="3">
    <source>
        <dbReference type="Pfam" id="PF01648"/>
    </source>
</evidence>
<evidence type="ECO:0000313" key="5">
    <source>
        <dbReference type="EMBL" id="KTD47298.1"/>
    </source>
</evidence>
<name>A0A0W0XSD6_9GAMM</name>
<dbReference type="InterPro" id="IPR050559">
    <property type="entry name" value="P-Pant_transferase_sf"/>
</dbReference>
<feature type="domain" description="4'-phosphopantetheinyl transferase" evidence="3">
    <location>
        <begin position="119"/>
        <end position="198"/>
    </location>
</feature>
<dbReference type="SUPFAM" id="SSF56214">
    <property type="entry name" value="4'-phosphopantetheinyl transferase"/>
    <property type="match status" value="2"/>
</dbReference>
<feature type="domain" description="4'-phosphopantetheinyl transferase N-terminal" evidence="4">
    <location>
        <begin position="33"/>
        <end position="113"/>
    </location>
</feature>
<evidence type="ECO:0000256" key="1">
    <source>
        <dbReference type="ARBA" id="ARBA00010990"/>
    </source>
</evidence>
<dbReference type="PANTHER" id="PTHR12215">
    <property type="entry name" value="PHOSPHOPANTETHEINE TRANSFERASE"/>
    <property type="match status" value="1"/>
</dbReference>
<dbReference type="AlphaFoldDB" id="A0A0W0XSD6"/>
<protein>
    <submittedName>
        <fullName evidence="5">Phosphopantetheine-protein transferase</fullName>
    </submittedName>
</protein>
<evidence type="ECO:0000256" key="2">
    <source>
        <dbReference type="ARBA" id="ARBA00022679"/>
    </source>
</evidence>
<evidence type="ECO:0000259" key="4">
    <source>
        <dbReference type="Pfam" id="PF22624"/>
    </source>
</evidence>
<reference evidence="5 6" key="1">
    <citation type="submission" date="2015-11" db="EMBL/GenBank/DDBJ databases">
        <title>Genomic analysis of 38 Legionella species identifies large and diverse effector repertoires.</title>
        <authorList>
            <person name="Burstein D."/>
            <person name="Amaro F."/>
            <person name="Zusman T."/>
            <person name="Lifshitz Z."/>
            <person name="Cohen O."/>
            <person name="Gilbert J.A."/>
            <person name="Pupko T."/>
            <person name="Shuman H.A."/>
            <person name="Segal G."/>
        </authorList>
    </citation>
    <scope>NUCLEOTIDE SEQUENCE [LARGE SCALE GENOMIC DNA]</scope>
    <source>
        <strain evidence="5 6">WA-270A-C2</strain>
    </source>
</reference>
<accession>A0A0W0XSD6</accession>
<dbReference type="OrthoDB" id="9808281at2"/>
<dbReference type="Gene3D" id="3.90.470.20">
    <property type="entry name" value="4'-phosphopantetheinyl transferase domain"/>
    <property type="match status" value="2"/>
</dbReference>
<dbReference type="STRING" id="458.Lrub_2220"/>
<dbReference type="InterPro" id="IPR037143">
    <property type="entry name" value="4-PPantetheinyl_Trfase_dom_sf"/>
</dbReference>
<dbReference type="InterPro" id="IPR055066">
    <property type="entry name" value="AASDHPPT_N"/>
</dbReference>
<dbReference type="Proteomes" id="UP000054608">
    <property type="component" value="Unassembled WGS sequence"/>
</dbReference>
<dbReference type="GO" id="GO:0000287">
    <property type="term" value="F:magnesium ion binding"/>
    <property type="evidence" value="ECO:0007669"/>
    <property type="project" value="InterPro"/>
</dbReference>
<gene>
    <name evidence="5" type="ORF">Lrub_2220</name>
</gene>
<keyword evidence="2 5" id="KW-0808">Transferase</keyword>